<organism evidence="2 8">
    <name type="scientific">Rotaria sordida</name>
    <dbReference type="NCBI Taxonomy" id="392033"/>
    <lineage>
        <taxon>Eukaryota</taxon>
        <taxon>Metazoa</taxon>
        <taxon>Spiralia</taxon>
        <taxon>Gnathifera</taxon>
        <taxon>Rotifera</taxon>
        <taxon>Eurotatoria</taxon>
        <taxon>Bdelloidea</taxon>
        <taxon>Philodinida</taxon>
        <taxon>Philodinidae</taxon>
        <taxon>Rotaria</taxon>
    </lineage>
</organism>
<dbReference type="Proteomes" id="UP000663889">
    <property type="component" value="Unassembled WGS sequence"/>
</dbReference>
<comment type="caution">
    <text evidence="2">The sequence shown here is derived from an EMBL/GenBank/DDBJ whole genome shotgun (WGS) entry which is preliminary data.</text>
</comment>
<accession>A0A813XLJ5</accession>
<evidence type="ECO:0000313" key="3">
    <source>
        <dbReference type="EMBL" id="CAF1010359.1"/>
    </source>
</evidence>
<evidence type="ECO:0000313" key="2">
    <source>
        <dbReference type="EMBL" id="CAF0872032.1"/>
    </source>
</evidence>
<dbReference type="Proteomes" id="UP000663874">
    <property type="component" value="Unassembled WGS sequence"/>
</dbReference>
<dbReference type="Proteomes" id="UP000663823">
    <property type="component" value="Unassembled WGS sequence"/>
</dbReference>
<evidence type="ECO:0000313" key="8">
    <source>
        <dbReference type="Proteomes" id="UP000663889"/>
    </source>
</evidence>
<dbReference type="EMBL" id="CAJNOU010000115">
    <property type="protein sequence ID" value="CAF0872032.1"/>
    <property type="molecule type" value="Genomic_DNA"/>
</dbReference>
<dbReference type="OrthoDB" id="436262at2759"/>
<dbReference type="EMBL" id="CAJOAX010004937">
    <property type="protein sequence ID" value="CAF3928080.1"/>
    <property type="molecule type" value="Genomic_DNA"/>
</dbReference>
<name>A0A813XLJ5_9BILA</name>
<proteinExistence type="predicted"/>
<dbReference type="Proteomes" id="UP000663882">
    <property type="component" value="Unassembled WGS sequence"/>
</dbReference>
<evidence type="ECO:0000313" key="7">
    <source>
        <dbReference type="Proteomes" id="UP000663870"/>
    </source>
</evidence>
<dbReference type="EMBL" id="CAJOBE010004858">
    <property type="protein sequence ID" value="CAF3950388.1"/>
    <property type="molecule type" value="Genomic_DNA"/>
</dbReference>
<gene>
    <name evidence="6" type="ORF">FNK824_LOCUS23186</name>
    <name evidence="3" type="ORF">JXQ802_LOCUS14633</name>
    <name evidence="5" type="ORF">OTI717_LOCUS25195</name>
    <name evidence="4" type="ORF">RFH988_LOCUS18433</name>
    <name evidence="2" type="ORF">SEV965_LOCUS4166</name>
</gene>
<protein>
    <recommendedName>
        <fullName evidence="1">Condensin complex subunit 1 N-terminal domain-containing protein</fullName>
    </recommendedName>
</protein>
<evidence type="ECO:0000313" key="6">
    <source>
        <dbReference type="EMBL" id="CAF3950388.1"/>
    </source>
</evidence>
<dbReference type="AlphaFoldDB" id="A0A813XLJ5"/>
<dbReference type="Pfam" id="PF12922">
    <property type="entry name" value="Cnd1_N"/>
    <property type="match status" value="1"/>
</dbReference>
<dbReference type="EMBL" id="CAJNOL010000330">
    <property type="protein sequence ID" value="CAF1010359.1"/>
    <property type="molecule type" value="Genomic_DNA"/>
</dbReference>
<dbReference type="InterPro" id="IPR024324">
    <property type="entry name" value="Condensin_cplx_su1_N"/>
</dbReference>
<evidence type="ECO:0000313" key="4">
    <source>
        <dbReference type="EMBL" id="CAF1083709.1"/>
    </source>
</evidence>
<dbReference type="Proteomes" id="UP000663870">
    <property type="component" value="Unassembled WGS sequence"/>
</dbReference>
<keyword evidence="7" id="KW-1185">Reference proteome</keyword>
<sequence length="162" mass="18560">MSVRNSKVEINGWATFDVPNQFEDLQKQLATADDRRFHLNIIKMLSSLLDEYIIRFDNDQSNKSLDFDMLAPKKGKKVKEAENSGKSTLTFDALRDKCLKGLCDIFRSHIKPYWDSSIIDEQFINNSSLLITVLNSLLTDYQDTSLSIELLKEICETNFVAA</sequence>
<evidence type="ECO:0000313" key="5">
    <source>
        <dbReference type="EMBL" id="CAF3928080.1"/>
    </source>
</evidence>
<dbReference type="EMBL" id="CAJNOO010001036">
    <property type="protein sequence ID" value="CAF1083709.1"/>
    <property type="molecule type" value="Genomic_DNA"/>
</dbReference>
<feature type="domain" description="Condensin complex subunit 1 N-terminal" evidence="1">
    <location>
        <begin position="20"/>
        <end position="125"/>
    </location>
</feature>
<evidence type="ECO:0000259" key="1">
    <source>
        <dbReference type="Pfam" id="PF12922"/>
    </source>
</evidence>
<reference evidence="2" key="1">
    <citation type="submission" date="2021-02" db="EMBL/GenBank/DDBJ databases">
        <authorList>
            <person name="Nowell W R."/>
        </authorList>
    </citation>
    <scope>NUCLEOTIDE SEQUENCE</scope>
</reference>